<dbReference type="PANTHER" id="PTHR12873">
    <property type="entry name" value="T7-LIKE MITOCHONDRIAL DNA HELICASE"/>
    <property type="match status" value="1"/>
</dbReference>
<evidence type="ECO:0000256" key="7">
    <source>
        <dbReference type="ARBA" id="ARBA00022806"/>
    </source>
</evidence>
<dbReference type="FunFam" id="3.40.50.300:FF:000845">
    <property type="entry name" value="Mitochondrial helicase twinkle"/>
    <property type="match status" value="1"/>
</dbReference>
<keyword evidence="3" id="KW-0235">DNA replication</keyword>
<name>A0AAV2ZTR1_PYXAD</name>
<sequence>MQPSRMIRCAFYRLIPRVTSQVTEHQIFSCPWRSRLSFGTARKGTLASASFSRRHFQKDLLTFLDSSATPVTVTEIRQYLRGNNISFYDGYSCLHVPSPFTLCQGNNLFIDKTTGRFLCKETLLEGTWEDYKDSMELLNKERSSFLSPDTMASYFGDSDTEERDRQFNNMEVSRIWNKAVWFHDLEEEDAQLIKTMFSISKINSTTLKKFGVKCFQPTKSLVFPWFSPRDATVKGLKLLSAVCKDNNVTYVETFYPQLSQYQNLFGLPVLGKKDTEVVITSREVDSLAIHQATGVTTISLPRGITCLPPVLLPYFEQFKRIILWLGDDLHAWEASKMFSRKLNVKRCLLIRPGDKQPSPLQAFNLGLNLNKILKTSLPASHKSIISFRQLREEVFGQLENAEQVAGVKWARFPDLNKLLKGHRKGELTIFTGPTGSGKTTFISEYALDLCMQGINTLWGSFEINNVRLAKVMLTQFSLLRLEEQLHLYDEWADKFEELPLYFMTFHGQQNIQTVIDTMKHAVYMYDMSHVIIDNLQFMMGQEQLHTDKFALQDYIVGAFRKFATDNNCHVTLVIHPRKEDDDKELQTSSIFGTAKASQEADNILILQDRKLVSGPGKRHLQLAKNRFDGDVGVFSLEFNKTNLTYSSKGKAKVKRVGKENEPPPSPSSEKPTKNKTEK</sequence>
<evidence type="ECO:0000256" key="13">
    <source>
        <dbReference type="ARBA" id="ARBA00023235"/>
    </source>
</evidence>
<dbReference type="PANTHER" id="PTHR12873:SF0">
    <property type="entry name" value="TWINKLE MTDNA HELICASE"/>
    <property type="match status" value="1"/>
</dbReference>
<evidence type="ECO:0000256" key="1">
    <source>
        <dbReference type="ARBA" id="ARBA00004436"/>
    </source>
</evidence>
<evidence type="ECO:0000256" key="16">
    <source>
        <dbReference type="ARBA" id="ARBA00048954"/>
    </source>
</evidence>
<dbReference type="AlphaFoldDB" id="A0AAV2ZTR1"/>
<gene>
    <name evidence="22" type="ORF">GDO54_004314</name>
</gene>
<dbReference type="FunFam" id="3.40.1360.10:FF:000008">
    <property type="entry name" value="Mitochondrial helicase twinkle"/>
    <property type="match status" value="1"/>
</dbReference>
<evidence type="ECO:0000256" key="17">
    <source>
        <dbReference type="ARBA" id="ARBA00055412"/>
    </source>
</evidence>
<accession>A0AAV2ZTR1</accession>
<evidence type="ECO:0000256" key="11">
    <source>
        <dbReference type="ARBA" id="ARBA00023128"/>
    </source>
</evidence>
<evidence type="ECO:0000256" key="10">
    <source>
        <dbReference type="ARBA" id="ARBA00023121"/>
    </source>
</evidence>
<dbReference type="Gene3D" id="3.40.1360.10">
    <property type="match status" value="1"/>
</dbReference>
<protein>
    <recommendedName>
        <fullName evidence="18">Twinkle mtDNA helicase</fullName>
        <ecNumber evidence="15">5.6.2.3</ecNumber>
    </recommendedName>
    <alternativeName>
        <fullName evidence="19">Twinkle protein, mitochondrial</fullName>
    </alternativeName>
</protein>
<evidence type="ECO:0000256" key="20">
    <source>
        <dbReference type="SAM" id="MobiDB-lite"/>
    </source>
</evidence>
<dbReference type="GO" id="GO:0003697">
    <property type="term" value="F:single-stranded DNA binding"/>
    <property type="evidence" value="ECO:0007669"/>
    <property type="project" value="InterPro"/>
</dbReference>
<dbReference type="GO" id="GO:0008289">
    <property type="term" value="F:lipid binding"/>
    <property type="evidence" value="ECO:0007669"/>
    <property type="project" value="UniProtKB-KW"/>
</dbReference>
<dbReference type="GO" id="GO:0005743">
    <property type="term" value="C:mitochondrial inner membrane"/>
    <property type="evidence" value="ECO:0007669"/>
    <property type="project" value="UniProtKB-SubCell"/>
</dbReference>
<organism evidence="22 23">
    <name type="scientific">Pyxicephalus adspersus</name>
    <name type="common">African bullfrog</name>
    <dbReference type="NCBI Taxonomy" id="30357"/>
    <lineage>
        <taxon>Eukaryota</taxon>
        <taxon>Metazoa</taxon>
        <taxon>Chordata</taxon>
        <taxon>Craniata</taxon>
        <taxon>Vertebrata</taxon>
        <taxon>Euteleostomi</taxon>
        <taxon>Amphibia</taxon>
        <taxon>Batrachia</taxon>
        <taxon>Anura</taxon>
        <taxon>Neobatrachia</taxon>
        <taxon>Ranoidea</taxon>
        <taxon>Pyxicephalidae</taxon>
        <taxon>Pyxicephalinae</taxon>
        <taxon>Pyxicephalus</taxon>
    </lineage>
</organism>
<keyword evidence="9" id="KW-0809">Transit peptide</keyword>
<keyword evidence="7" id="KW-0347">Helicase</keyword>
<keyword evidence="14" id="KW-1135">Mitochondrion nucleoid</keyword>
<keyword evidence="12" id="KW-0472">Membrane</keyword>
<dbReference type="CDD" id="cd01122">
    <property type="entry name" value="Twinkle_C"/>
    <property type="match status" value="1"/>
</dbReference>
<dbReference type="EMBL" id="DYDO01000012">
    <property type="protein sequence ID" value="DBA15052.1"/>
    <property type="molecule type" value="Genomic_DNA"/>
</dbReference>
<keyword evidence="23" id="KW-1185">Reference proteome</keyword>
<keyword evidence="6" id="KW-0378">Hydrolase</keyword>
<evidence type="ECO:0000256" key="8">
    <source>
        <dbReference type="ARBA" id="ARBA00022840"/>
    </source>
</evidence>
<evidence type="ECO:0000313" key="23">
    <source>
        <dbReference type="Proteomes" id="UP001181693"/>
    </source>
</evidence>
<evidence type="ECO:0000256" key="4">
    <source>
        <dbReference type="ARBA" id="ARBA00022741"/>
    </source>
</evidence>
<keyword evidence="4" id="KW-0547">Nucleotide-binding</keyword>
<dbReference type="InterPro" id="IPR007694">
    <property type="entry name" value="DNA_helicase_DnaB-like_C"/>
</dbReference>
<evidence type="ECO:0000256" key="12">
    <source>
        <dbReference type="ARBA" id="ARBA00023136"/>
    </source>
</evidence>
<dbReference type="SUPFAM" id="SSF52540">
    <property type="entry name" value="P-loop containing nucleoside triphosphate hydrolases"/>
    <property type="match status" value="1"/>
</dbReference>
<evidence type="ECO:0000256" key="6">
    <source>
        <dbReference type="ARBA" id="ARBA00022801"/>
    </source>
</evidence>
<evidence type="ECO:0000256" key="19">
    <source>
        <dbReference type="ARBA" id="ARBA00075597"/>
    </source>
</evidence>
<dbReference type="PROSITE" id="PS51199">
    <property type="entry name" value="SF4_HELICASE"/>
    <property type="match status" value="1"/>
</dbReference>
<dbReference type="GO" id="GO:0042645">
    <property type="term" value="C:mitochondrial nucleoid"/>
    <property type="evidence" value="ECO:0007669"/>
    <property type="project" value="UniProtKB-SubCell"/>
</dbReference>
<dbReference type="CDD" id="cd01029">
    <property type="entry name" value="TOPRIM_primases"/>
    <property type="match status" value="1"/>
</dbReference>
<proteinExistence type="predicted"/>
<evidence type="ECO:0000313" key="22">
    <source>
        <dbReference type="EMBL" id="DBA15052.1"/>
    </source>
</evidence>
<comment type="catalytic activity">
    <reaction evidence="16">
        <text>ATP + H2O = ADP + phosphate + H(+)</text>
        <dbReference type="Rhea" id="RHEA:13065"/>
        <dbReference type="ChEBI" id="CHEBI:15377"/>
        <dbReference type="ChEBI" id="CHEBI:15378"/>
        <dbReference type="ChEBI" id="CHEBI:30616"/>
        <dbReference type="ChEBI" id="CHEBI:43474"/>
        <dbReference type="ChEBI" id="CHEBI:456216"/>
        <dbReference type="EC" id="5.6.2.3"/>
    </reaction>
</comment>
<evidence type="ECO:0000256" key="3">
    <source>
        <dbReference type="ARBA" id="ARBA00022705"/>
    </source>
</evidence>
<evidence type="ECO:0000256" key="18">
    <source>
        <dbReference type="ARBA" id="ARBA00074853"/>
    </source>
</evidence>
<dbReference type="GO" id="GO:0005524">
    <property type="term" value="F:ATP binding"/>
    <property type="evidence" value="ECO:0007669"/>
    <property type="project" value="UniProtKB-KW"/>
</dbReference>
<dbReference type="EMBL" id="DYDO01000012">
    <property type="protein sequence ID" value="DBA15053.1"/>
    <property type="molecule type" value="Genomic_DNA"/>
</dbReference>
<evidence type="ECO:0000256" key="2">
    <source>
        <dbReference type="ARBA" id="ARBA00004637"/>
    </source>
</evidence>
<evidence type="ECO:0000256" key="5">
    <source>
        <dbReference type="ARBA" id="ARBA00022792"/>
    </source>
</evidence>
<comment type="function">
    <text evidence="17">Mitochondrial helicase involved in mtDNA replication and repair. Might have a role in mtDNA repair. Has DNA strand separation activity needed to form a processive replication fork for leading strand synthesis which is catalyzed by the formation of a replisome complex with POLG and mtSDB. Preferentially unwinds DNA substrates with pre-existing 5'-and 3'- single-stranded tails but is also active on a 5'- flap substrate. Can dissociate the invading strand of immobile or mobile D-loop DNA structures irrespective of the single strand polarity of the third strand. In addition to its DNA strand separation activity, also has DNA strand annealing, DNA strand-exchange and DNA branch migration activities.</text>
</comment>
<dbReference type="GO" id="GO:0043139">
    <property type="term" value="F:5'-3' DNA helicase activity"/>
    <property type="evidence" value="ECO:0007669"/>
    <property type="project" value="UniProtKB-EC"/>
</dbReference>
<keyword evidence="11" id="KW-0496">Mitochondrion</keyword>
<reference evidence="22" key="1">
    <citation type="thesis" date="2020" institute="ProQuest LLC" country="789 East Eisenhower Parkway, Ann Arbor, MI, USA">
        <title>Comparative Genomics and Chromosome Evolution.</title>
        <authorList>
            <person name="Mudd A.B."/>
        </authorList>
    </citation>
    <scope>NUCLEOTIDE SEQUENCE</scope>
    <source>
        <strain evidence="22">1538</strain>
        <tissue evidence="22">Blood</tissue>
    </source>
</reference>
<dbReference type="Proteomes" id="UP001181693">
    <property type="component" value="Unassembled WGS sequence"/>
</dbReference>
<keyword evidence="10" id="KW-0446">Lipid-binding</keyword>
<keyword evidence="8" id="KW-0067">ATP-binding</keyword>
<evidence type="ECO:0000256" key="14">
    <source>
        <dbReference type="ARBA" id="ARBA00023271"/>
    </source>
</evidence>
<evidence type="ECO:0000256" key="15">
    <source>
        <dbReference type="ARBA" id="ARBA00044969"/>
    </source>
</evidence>
<comment type="subcellular location">
    <subcellularLocation>
        <location evidence="2">Mitochondrion inner membrane</location>
        <topology evidence="2">Peripheral membrane protein</topology>
    </subcellularLocation>
    <subcellularLocation>
        <location evidence="1">Mitochondrion matrix</location>
        <location evidence="1">Mitochondrion nucleoid</location>
    </subcellularLocation>
</comment>
<comment type="caution">
    <text evidence="22">The sequence shown here is derived from an EMBL/GenBank/DDBJ whole genome shotgun (WGS) entry which is preliminary data.</text>
</comment>
<dbReference type="GO" id="GO:0006264">
    <property type="term" value="P:mitochondrial DNA replication"/>
    <property type="evidence" value="ECO:0007669"/>
    <property type="project" value="UniProtKB-ARBA"/>
</dbReference>
<dbReference type="InterPro" id="IPR027032">
    <property type="entry name" value="Twinkle-like"/>
</dbReference>
<dbReference type="InterPro" id="IPR034154">
    <property type="entry name" value="TOPRIM_DnaG/twinkle"/>
</dbReference>
<dbReference type="Pfam" id="PF13481">
    <property type="entry name" value="AAA_25"/>
    <property type="match status" value="1"/>
</dbReference>
<evidence type="ECO:0000259" key="21">
    <source>
        <dbReference type="PROSITE" id="PS51199"/>
    </source>
</evidence>
<dbReference type="InterPro" id="IPR027417">
    <property type="entry name" value="P-loop_NTPase"/>
</dbReference>
<feature type="domain" description="SF4 helicase" evidence="21">
    <location>
        <begin position="401"/>
        <end position="652"/>
    </location>
</feature>
<dbReference type="Gene3D" id="3.40.50.300">
    <property type="entry name" value="P-loop containing nucleotide triphosphate hydrolases"/>
    <property type="match status" value="1"/>
</dbReference>
<keyword evidence="5" id="KW-0999">Mitochondrion inner membrane</keyword>
<dbReference type="EC" id="5.6.2.3" evidence="15"/>
<dbReference type="GO" id="GO:0016787">
    <property type="term" value="F:hydrolase activity"/>
    <property type="evidence" value="ECO:0007669"/>
    <property type="project" value="UniProtKB-KW"/>
</dbReference>
<keyword evidence="13" id="KW-0413">Isomerase</keyword>
<evidence type="ECO:0000256" key="9">
    <source>
        <dbReference type="ARBA" id="ARBA00022946"/>
    </source>
</evidence>
<feature type="region of interest" description="Disordered" evidence="20">
    <location>
        <begin position="648"/>
        <end position="678"/>
    </location>
</feature>